<evidence type="ECO:0000313" key="4">
    <source>
        <dbReference type="Proteomes" id="UP000613160"/>
    </source>
</evidence>
<protein>
    <recommendedName>
        <fullName evidence="5">ATP synthase protein I</fullName>
    </recommendedName>
</protein>
<feature type="transmembrane region" description="Helical" evidence="2">
    <location>
        <begin position="61"/>
        <end position="79"/>
    </location>
</feature>
<feature type="compositionally biased region" description="Basic and acidic residues" evidence="1">
    <location>
        <begin position="1"/>
        <end position="15"/>
    </location>
</feature>
<dbReference type="Proteomes" id="UP000613160">
    <property type="component" value="Unassembled WGS sequence"/>
</dbReference>
<sequence>MGMTDRDRDDADAAKADVSPEEWRRRREALAEKLAQRERSTPAASAGGRNGLTGAADGMKLASEFVAGILAGAGIGYLFDRILGTSPFGLVVFLILGFVAGVLNVLRSVGKTSTPVVPAPKDAIKGENPPEE</sequence>
<keyword evidence="2" id="KW-1133">Transmembrane helix</keyword>
<gene>
    <name evidence="3" type="ORF">GCM10011335_08290</name>
</gene>
<feature type="compositionally biased region" description="Basic and acidic residues" evidence="1">
    <location>
        <begin position="21"/>
        <end position="40"/>
    </location>
</feature>
<accession>A0A916XTG4</accession>
<evidence type="ECO:0000256" key="2">
    <source>
        <dbReference type="SAM" id="Phobius"/>
    </source>
</evidence>
<reference evidence="3" key="1">
    <citation type="journal article" date="2014" name="Int. J. Syst. Evol. Microbiol.">
        <title>Complete genome sequence of Corynebacterium casei LMG S-19264T (=DSM 44701T), isolated from a smear-ripened cheese.</title>
        <authorList>
            <consortium name="US DOE Joint Genome Institute (JGI-PGF)"/>
            <person name="Walter F."/>
            <person name="Albersmeier A."/>
            <person name="Kalinowski J."/>
            <person name="Ruckert C."/>
        </authorList>
    </citation>
    <scope>NUCLEOTIDE SEQUENCE</scope>
    <source>
        <strain evidence="3">CGMCC 1.15493</strain>
    </source>
</reference>
<dbReference type="Pfam" id="PF09527">
    <property type="entry name" value="ATPase_gene1"/>
    <property type="match status" value="1"/>
</dbReference>
<proteinExistence type="predicted"/>
<keyword evidence="2" id="KW-0812">Transmembrane</keyword>
<evidence type="ECO:0000256" key="1">
    <source>
        <dbReference type="SAM" id="MobiDB-lite"/>
    </source>
</evidence>
<evidence type="ECO:0000313" key="3">
    <source>
        <dbReference type="EMBL" id="GGD07741.1"/>
    </source>
</evidence>
<keyword evidence="4" id="KW-1185">Reference proteome</keyword>
<dbReference type="EMBL" id="BMJJ01000002">
    <property type="protein sequence ID" value="GGD07741.1"/>
    <property type="molecule type" value="Genomic_DNA"/>
</dbReference>
<comment type="caution">
    <text evidence="3">The sequence shown here is derived from an EMBL/GenBank/DDBJ whole genome shotgun (WGS) entry which is preliminary data.</text>
</comment>
<keyword evidence="2" id="KW-0472">Membrane</keyword>
<feature type="transmembrane region" description="Helical" evidence="2">
    <location>
        <begin position="85"/>
        <end position="106"/>
    </location>
</feature>
<evidence type="ECO:0008006" key="5">
    <source>
        <dbReference type="Google" id="ProtNLM"/>
    </source>
</evidence>
<dbReference type="AlphaFoldDB" id="A0A916XTG4"/>
<name>A0A916XTG4_9HYPH</name>
<reference evidence="3" key="2">
    <citation type="submission" date="2020-09" db="EMBL/GenBank/DDBJ databases">
        <authorList>
            <person name="Sun Q."/>
            <person name="Zhou Y."/>
        </authorList>
    </citation>
    <scope>NUCLEOTIDE SEQUENCE</scope>
    <source>
        <strain evidence="3">CGMCC 1.15493</strain>
    </source>
</reference>
<organism evidence="3 4">
    <name type="scientific">Aureimonas glaciei</name>
    <dbReference type="NCBI Taxonomy" id="1776957"/>
    <lineage>
        <taxon>Bacteria</taxon>
        <taxon>Pseudomonadati</taxon>
        <taxon>Pseudomonadota</taxon>
        <taxon>Alphaproteobacteria</taxon>
        <taxon>Hyphomicrobiales</taxon>
        <taxon>Aurantimonadaceae</taxon>
        <taxon>Aureimonas</taxon>
    </lineage>
</organism>
<dbReference type="InterPro" id="IPR032820">
    <property type="entry name" value="ATPase_put"/>
</dbReference>
<feature type="region of interest" description="Disordered" evidence="1">
    <location>
        <begin position="1"/>
        <end position="52"/>
    </location>
</feature>